<sequence>MNIRTFLLGLIIANSYAYGADMRDIPGKKITLDSLNEMFQNIKNETSWNISGPMLWGYFFTHHEPQKLEQAAEELIKQGYKYVDIYLSDKDDPNEPDIYWLHVEKVEIHSPKTLDKRNDELYIFANKYALDNYDGMDVGPVKQ</sequence>
<reference evidence="2 3" key="1">
    <citation type="submission" date="2024-04" db="EMBL/GenBank/DDBJ databases">
        <title>Novel Shewanella species isolated from Baltic Sea sediments.</title>
        <authorList>
            <person name="Martin-Rodriguez A.J."/>
            <person name="Fernandez-Juarez V."/>
            <person name="Valeriano V.D."/>
            <person name="Mihindukulasooriya I."/>
            <person name="Ceresnova L."/>
            <person name="Joffre E."/>
            <person name="Jensie-Markopoulos S."/>
            <person name="Moore E.R.B."/>
            <person name="Sjoling A."/>
        </authorList>
    </citation>
    <scope>NUCLEOTIDE SEQUENCE [LARGE SCALE GENOMIC DNA]</scope>
    <source>
        <strain evidence="2 3">VAX-SP0-0CM-1</strain>
    </source>
</reference>
<dbReference type="InterPro" id="IPR036701">
    <property type="entry name" value="RraB-like_sf"/>
</dbReference>
<dbReference type="InterPro" id="IPR009671">
    <property type="entry name" value="RraB_dom"/>
</dbReference>
<feature type="domain" description="Regulator of ribonuclease activity B" evidence="1">
    <location>
        <begin position="36"/>
        <end position="138"/>
    </location>
</feature>
<evidence type="ECO:0000313" key="3">
    <source>
        <dbReference type="Proteomes" id="UP001489333"/>
    </source>
</evidence>
<name>A0ABU9UND6_9GAMM</name>
<gene>
    <name evidence="2" type="ORF">AAGS29_03770</name>
</gene>
<dbReference type="EMBL" id="JBCHKU010000003">
    <property type="protein sequence ID" value="MEM6247728.1"/>
    <property type="molecule type" value="Genomic_DNA"/>
</dbReference>
<dbReference type="RefSeq" id="WP_259527313.1">
    <property type="nucleotide sequence ID" value="NZ_JBCHKT010000005.1"/>
</dbReference>
<accession>A0ABU9UND6</accession>
<evidence type="ECO:0000259" key="1">
    <source>
        <dbReference type="Pfam" id="PF06877"/>
    </source>
</evidence>
<dbReference type="SUPFAM" id="SSF89946">
    <property type="entry name" value="Hypothetical protein VC0424"/>
    <property type="match status" value="1"/>
</dbReference>
<dbReference type="Pfam" id="PF06877">
    <property type="entry name" value="RraB"/>
    <property type="match status" value="1"/>
</dbReference>
<organism evidence="2 3">
    <name type="scientific">Shewanella vaxholmensis</name>
    <dbReference type="NCBI Taxonomy" id="3063535"/>
    <lineage>
        <taxon>Bacteria</taxon>
        <taxon>Pseudomonadati</taxon>
        <taxon>Pseudomonadota</taxon>
        <taxon>Gammaproteobacteria</taxon>
        <taxon>Alteromonadales</taxon>
        <taxon>Shewanellaceae</taxon>
        <taxon>Shewanella</taxon>
    </lineage>
</organism>
<evidence type="ECO:0000313" key="2">
    <source>
        <dbReference type="EMBL" id="MEM6247728.1"/>
    </source>
</evidence>
<protein>
    <submittedName>
        <fullName evidence="2">Ribonuclease E inhibitor RraB</fullName>
    </submittedName>
</protein>
<keyword evidence="3" id="KW-1185">Reference proteome</keyword>
<proteinExistence type="predicted"/>
<comment type="caution">
    <text evidence="2">The sequence shown here is derived from an EMBL/GenBank/DDBJ whole genome shotgun (WGS) entry which is preliminary data.</text>
</comment>
<dbReference type="Proteomes" id="UP001489333">
    <property type="component" value="Unassembled WGS sequence"/>
</dbReference>
<dbReference type="Gene3D" id="3.30.70.970">
    <property type="entry name" value="RraB-like"/>
    <property type="match status" value="1"/>
</dbReference>